<evidence type="ECO:0000313" key="2">
    <source>
        <dbReference type="EMBL" id="GAG27081.1"/>
    </source>
</evidence>
<proteinExistence type="predicted"/>
<evidence type="ECO:0000259" key="1">
    <source>
        <dbReference type="Pfam" id="PF08241"/>
    </source>
</evidence>
<feature type="domain" description="Methyltransferase type 11" evidence="1">
    <location>
        <begin position="51"/>
        <end position="142"/>
    </location>
</feature>
<feature type="non-terminal residue" evidence="2">
    <location>
        <position position="246"/>
    </location>
</feature>
<dbReference type="AlphaFoldDB" id="X0XQD7"/>
<protein>
    <recommendedName>
        <fullName evidence="1">Methyltransferase type 11 domain-containing protein</fullName>
    </recommendedName>
</protein>
<organism evidence="2">
    <name type="scientific">marine sediment metagenome</name>
    <dbReference type="NCBI Taxonomy" id="412755"/>
    <lineage>
        <taxon>unclassified sequences</taxon>
        <taxon>metagenomes</taxon>
        <taxon>ecological metagenomes</taxon>
    </lineage>
</organism>
<accession>X0XQD7</accession>
<dbReference type="CDD" id="cd02440">
    <property type="entry name" value="AdoMet_MTases"/>
    <property type="match status" value="1"/>
</dbReference>
<name>X0XQD7_9ZZZZ</name>
<dbReference type="SUPFAM" id="SSF53335">
    <property type="entry name" value="S-adenosyl-L-methionine-dependent methyltransferases"/>
    <property type="match status" value="1"/>
</dbReference>
<dbReference type="InterPro" id="IPR013216">
    <property type="entry name" value="Methyltransf_11"/>
</dbReference>
<dbReference type="Gene3D" id="3.40.50.150">
    <property type="entry name" value="Vaccinia Virus protein VP39"/>
    <property type="match status" value="1"/>
</dbReference>
<dbReference type="Pfam" id="PF08241">
    <property type="entry name" value="Methyltransf_11"/>
    <property type="match status" value="1"/>
</dbReference>
<comment type="caution">
    <text evidence="2">The sequence shown here is derived from an EMBL/GenBank/DDBJ whole genome shotgun (WGS) entry which is preliminary data.</text>
</comment>
<gene>
    <name evidence="2" type="ORF">S01H1_51990</name>
</gene>
<sequence>MSIAYYAQTADIDHWDAVWAEERLDRLVAVAHRDPLTTCLEDHLPGQGLILEGGCGLGQYVVYLRDRGYNVVGGDFSLKALCVHREVRPDSPLLCLDLCRIPVADGAFQAHVSIGVVEHIQEGPQELLHEFYRTLAPGGILLLSVPWVNVYRRLTRPFIVRRQARLQAEGARFYQYALARREIRALLAEAGFRVRAFYPYSPARGMREVPVLRRTRSRPPEAKTVWRAGDRAAPVQAPLNCGVQAP</sequence>
<reference evidence="2" key="1">
    <citation type="journal article" date="2014" name="Front. Microbiol.">
        <title>High frequency of phylogenetically diverse reductive dehalogenase-homologous genes in deep subseafloor sedimentary metagenomes.</title>
        <authorList>
            <person name="Kawai M."/>
            <person name="Futagami T."/>
            <person name="Toyoda A."/>
            <person name="Takaki Y."/>
            <person name="Nishi S."/>
            <person name="Hori S."/>
            <person name="Arai W."/>
            <person name="Tsubouchi T."/>
            <person name="Morono Y."/>
            <person name="Uchiyama I."/>
            <person name="Ito T."/>
            <person name="Fujiyama A."/>
            <person name="Inagaki F."/>
            <person name="Takami H."/>
        </authorList>
    </citation>
    <scope>NUCLEOTIDE SEQUENCE</scope>
    <source>
        <strain evidence="2">Expedition CK06-06</strain>
    </source>
</reference>
<dbReference type="EMBL" id="BARS01033586">
    <property type="protein sequence ID" value="GAG27081.1"/>
    <property type="molecule type" value="Genomic_DNA"/>
</dbReference>
<dbReference type="InterPro" id="IPR029063">
    <property type="entry name" value="SAM-dependent_MTases_sf"/>
</dbReference>
<dbReference type="GO" id="GO:0008757">
    <property type="term" value="F:S-adenosylmethionine-dependent methyltransferase activity"/>
    <property type="evidence" value="ECO:0007669"/>
    <property type="project" value="InterPro"/>
</dbReference>